<evidence type="ECO:0000313" key="14">
    <source>
        <dbReference type="Proteomes" id="UP000242146"/>
    </source>
</evidence>
<sequence length="224" mass="25872">MPVSSTDKLSTINQEECLLRFMKQPLTYQNGDMDVVIDYYHAATIPPDLANWAFQLLKNNLYHLYTRSNLGWDEAAKMTDLQAPEARYLVARSAHDPSDLKGFLMFQMVLEETMDDDVMAEVAYCYELQLEEHARSRGLGEYLMQLLFQIGDFWCMDKVMLTVFKDNTGAIKFYTKKMGFALDEISPSACLSARMAKRFDYEILSRPCHPWSPLHPQRQATPNI</sequence>
<dbReference type="InterPro" id="IPR039949">
    <property type="entry name" value="NAA40"/>
</dbReference>
<comment type="similarity">
    <text evidence="3">Belongs to the acetyltransferase family. NAA40 subfamily.</text>
</comment>
<evidence type="ECO:0000256" key="1">
    <source>
        <dbReference type="ARBA" id="ARBA00004123"/>
    </source>
</evidence>
<dbReference type="InterPro" id="IPR000182">
    <property type="entry name" value="GNAT_dom"/>
</dbReference>
<dbReference type="SUPFAM" id="SSF55729">
    <property type="entry name" value="Acyl-CoA N-acyltransferases (Nat)"/>
    <property type="match status" value="1"/>
</dbReference>
<evidence type="ECO:0000259" key="12">
    <source>
        <dbReference type="PROSITE" id="PS51186"/>
    </source>
</evidence>
<evidence type="ECO:0000256" key="4">
    <source>
        <dbReference type="ARBA" id="ARBA00012950"/>
    </source>
</evidence>
<evidence type="ECO:0000256" key="2">
    <source>
        <dbReference type="ARBA" id="ARBA00004496"/>
    </source>
</evidence>
<accession>A0A1X2GTC6</accession>
<name>A0A1X2GTC6_9FUNG</name>
<evidence type="ECO:0000256" key="7">
    <source>
        <dbReference type="ARBA" id="ARBA00022679"/>
    </source>
</evidence>
<comment type="catalytic activity">
    <reaction evidence="10">
        <text>N-terminal L-seryl-[histone H2A] + acetyl-CoA = N-terminal N(alpha)-acetyl-L-seryl-[histone H2A] + CoA + H(+)</text>
        <dbReference type="Rhea" id="RHEA:50600"/>
        <dbReference type="Rhea" id="RHEA-COMP:12742"/>
        <dbReference type="Rhea" id="RHEA-COMP:12744"/>
        <dbReference type="ChEBI" id="CHEBI:15378"/>
        <dbReference type="ChEBI" id="CHEBI:57287"/>
        <dbReference type="ChEBI" id="CHEBI:57288"/>
        <dbReference type="ChEBI" id="CHEBI:64738"/>
        <dbReference type="ChEBI" id="CHEBI:83690"/>
        <dbReference type="EC" id="2.3.1.257"/>
    </reaction>
</comment>
<comment type="caution">
    <text evidence="13">The sequence shown here is derived from an EMBL/GenBank/DDBJ whole genome shotgun (WGS) entry which is preliminary data.</text>
</comment>
<proteinExistence type="inferred from homology"/>
<evidence type="ECO:0000256" key="5">
    <source>
        <dbReference type="ARBA" id="ARBA00015043"/>
    </source>
</evidence>
<dbReference type="PANTHER" id="PTHR20531:SF1">
    <property type="entry name" value="N-ALPHA-ACETYLTRANSFERASE 40"/>
    <property type="match status" value="1"/>
</dbReference>
<dbReference type="EMBL" id="MCGT01000003">
    <property type="protein sequence ID" value="ORX61306.1"/>
    <property type="molecule type" value="Genomic_DNA"/>
</dbReference>
<dbReference type="EC" id="2.3.1.257" evidence="4"/>
<keyword evidence="14" id="KW-1185">Reference proteome</keyword>
<dbReference type="Proteomes" id="UP000242146">
    <property type="component" value="Unassembled WGS sequence"/>
</dbReference>
<dbReference type="PROSITE" id="PS51186">
    <property type="entry name" value="GNAT"/>
    <property type="match status" value="1"/>
</dbReference>
<protein>
    <recommendedName>
        <fullName evidence="5">N-alpha-acetyltransferase 40</fullName>
        <ecNumber evidence="4">2.3.1.257</ecNumber>
    </recommendedName>
</protein>
<dbReference type="OrthoDB" id="424551at2759"/>
<organism evidence="13 14">
    <name type="scientific">Hesseltinella vesiculosa</name>
    <dbReference type="NCBI Taxonomy" id="101127"/>
    <lineage>
        <taxon>Eukaryota</taxon>
        <taxon>Fungi</taxon>
        <taxon>Fungi incertae sedis</taxon>
        <taxon>Mucoromycota</taxon>
        <taxon>Mucoromycotina</taxon>
        <taxon>Mucoromycetes</taxon>
        <taxon>Mucorales</taxon>
        <taxon>Cunninghamellaceae</taxon>
        <taxon>Hesseltinella</taxon>
    </lineage>
</organism>
<keyword evidence="9" id="KW-0012">Acyltransferase</keyword>
<dbReference type="GO" id="GO:0005634">
    <property type="term" value="C:nucleus"/>
    <property type="evidence" value="ECO:0007669"/>
    <property type="project" value="UniProtKB-SubCell"/>
</dbReference>
<dbReference type="Pfam" id="PF00583">
    <property type="entry name" value="Acetyltransf_1"/>
    <property type="match status" value="1"/>
</dbReference>
<dbReference type="GO" id="GO:1990189">
    <property type="term" value="F:protein N-terminal-serine acetyltransferase activity"/>
    <property type="evidence" value="ECO:0007669"/>
    <property type="project" value="UniProtKB-EC"/>
</dbReference>
<dbReference type="GO" id="GO:0043998">
    <property type="term" value="F:histone H2A acetyltransferase activity"/>
    <property type="evidence" value="ECO:0007669"/>
    <property type="project" value="InterPro"/>
</dbReference>
<dbReference type="PANTHER" id="PTHR20531">
    <property type="entry name" value="N-ALPHA-ACETYLTRANSFERASE 40"/>
    <property type="match status" value="1"/>
</dbReference>
<feature type="domain" description="N-acetyltransferase" evidence="12">
    <location>
        <begin position="43"/>
        <end position="200"/>
    </location>
</feature>
<evidence type="ECO:0000313" key="13">
    <source>
        <dbReference type="EMBL" id="ORX61306.1"/>
    </source>
</evidence>
<evidence type="ECO:0000256" key="9">
    <source>
        <dbReference type="ARBA" id="ARBA00023315"/>
    </source>
</evidence>
<dbReference type="STRING" id="101127.A0A1X2GTC6"/>
<reference evidence="13 14" key="1">
    <citation type="submission" date="2016-07" db="EMBL/GenBank/DDBJ databases">
        <title>Pervasive Adenine N6-methylation of Active Genes in Fungi.</title>
        <authorList>
            <consortium name="DOE Joint Genome Institute"/>
            <person name="Mondo S.J."/>
            <person name="Dannebaum R.O."/>
            <person name="Kuo R.C."/>
            <person name="Labutti K."/>
            <person name="Haridas S."/>
            <person name="Kuo A."/>
            <person name="Salamov A."/>
            <person name="Ahrendt S.R."/>
            <person name="Lipzen A."/>
            <person name="Sullivan W."/>
            <person name="Andreopoulos W.B."/>
            <person name="Clum A."/>
            <person name="Lindquist E."/>
            <person name="Daum C."/>
            <person name="Ramamoorthy G.K."/>
            <person name="Gryganskyi A."/>
            <person name="Culley D."/>
            <person name="Magnuson J.K."/>
            <person name="James T.Y."/>
            <person name="O'Malley M.A."/>
            <person name="Stajich J.E."/>
            <person name="Spatafora J.W."/>
            <person name="Visel A."/>
            <person name="Grigoriev I.V."/>
        </authorList>
    </citation>
    <scope>NUCLEOTIDE SEQUENCE [LARGE SCALE GENOMIC DNA]</scope>
    <source>
        <strain evidence="13 14">NRRL 3301</strain>
    </source>
</reference>
<dbReference type="GO" id="GO:0010485">
    <property type="term" value="F:histone H4 acetyltransferase activity"/>
    <property type="evidence" value="ECO:0007669"/>
    <property type="project" value="InterPro"/>
</dbReference>
<dbReference type="GO" id="GO:0005737">
    <property type="term" value="C:cytoplasm"/>
    <property type="evidence" value="ECO:0007669"/>
    <property type="project" value="UniProtKB-SubCell"/>
</dbReference>
<keyword evidence="8" id="KW-0539">Nucleus</keyword>
<keyword evidence="7" id="KW-0808">Transferase</keyword>
<dbReference type="Gene3D" id="3.40.630.30">
    <property type="match status" value="1"/>
</dbReference>
<evidence type="ECO:0000256" key="6">
    <source>
        <dbReference type="ARBA" id="ARBA00022490"/>
    </source>
</evidence>
<evidence type="ECO:0000256" key="3">
    <source>
        <dbReference type="ARBA" id="ARBA00008870"/>
    </source>
</evidence>
<evidence type="ECO:0000256" key="8">
    <source>
        <dbReference type="ARBA" id="ARBA00023242"/>
    </source>
</evidence>
<gene>
    <name evidence="13" type="ORF">DM01DRAFT_1331918</name>
</gene>
<keyword evidence="6" id="KW-0963">Cytoplasm</keyword>
<dbReference type="AlphaFoldDB" id="A0A1X2GTC6"/>
<comment type="catalytic activity">
    <reaction evidence="11">
        <text>N-terminal L-seryl-[histone H4] + acetyl-CoA = N-terminal N(alpha)-acetyl-L-seryl-[histone H4] + CoA + H(+)</text>
        <dbReference type="Rhea" id="RHEA:50596"/>
        <dbReference type="Rhea" id="RHEA-COMP:12740"/>
        <dbReference type="Rhea" id="RHEA-COMP:12743"/>
        <dbReference type="ChEBI" id="CHEBI:15378"/>
        <dbReference type="ChEBI" id="CHEBI:57287"/>
        <dbReference type="ChEBI" id="CHEBI:57288"/>
        <dbReference type="ChEBI" id="CHEBI:64738"/>
        <dbReference type="ChEBI" id="CHEBI:83690"/>
        <dbReference type="EC" id="2.3.1.257"/>
    </reaction>
</comment>
<evidence type="ECO:0000256" key="10">
    <source>
        <dbReference type="ARBA" id="ARBA00047821"/>
    </source>
</evidence>
<evidence type="ECO:0000256" key="11">
    <source>
        <dbReference type="ARBA" id="ARBA00049524"/>
    </source>
</evidence>
<dbReference type="InterPro" id="IPR016181">
    <property type="entry name" value="Acyl_CoA_acyltransferase"/>
</dbReference>
<comment type="subcellular location">
    <subcellularLocation>
        <location evidence="2">Cytoplasm</location>
    </subcellularLocation>
    <subcellularLocation>
        <location evidence="1">Nucleus</location>
    </subcellularLocation>
</comment>